<proteinExistence type="predicted"/>
<dbReference type="RefSeq" id="WP_119150484.1">
    <property type="nucleotide sequence ID" value="NZ_JBHSOV010000048.1"/>
</dbReference>
<dbReference type="EMBL" id="QXJM01000039">
    <property type="protein sequence ID" value="RIE02445.1"/>
    <property type="molecule type" value="Genomic_DNA"/>
</dbReference>
<keyword evidence="1" id="KW-0812">Transmembrane</keyword>
<evidence type="ECO:0000313" key="2">
    <source>
        <dbReference type="EMBL" id="RIE02445.1"/>
    </source>
</evidence>
<feature type="transmembrane region" description="Helical" evidence="1">
    <location>
        <begin position="154"/>
        <end position="170"/>
    </location>
</feature>
<feature type="transmembrane region" description="Helical" evidence="1">
    <location>
        <begin position="117"/>
        <end position="134"/>
    </location>
</feature>
<dbReference type="Proteomes" id="UP000266340">
    <property type="component" value="Unassembled WGS sequence"/>
</dbReference>
<evidence type="ECO:0000256" key="1">
    <source>
        <dbReference type="SAM" id="Phobius"/>
    </source>
</evidence>
<reference evidence="2 3" key="1">
    <citation type="submission" date="2018-09" db="EMBL/GenBank/DDBJ databases">
        <title>Cohnella cavernae sp. nov., isolated from a karst cave.</title>
        <authorList>
            <person name="Zhu H."/>
        </authorList>
    </citation>
    <scope>NUCLEOTIDE SEQUENCE [LARGE SCALE GENOMIC DNA]</scope>
    <source>
        <strain evidence="2 3">K2E09-144</strain>
    </source>
</reference>
<accession>A0A398CJB8</accession>
<dbReference type="AlphaFoldDB" id="A0A398CJB8"/>
<gene>
    <name evidence="2" type="ORF">D3H35_17220</name>
</gene>
<keyword evidence="1" id="KW-0472">Membrane</keyword>
<keyword evidence="1" id="KW-1133">Transmembrane helix</keyword>
<protein>
    <submittedName>
        <fullName evidence="2">Uncharacterized protein</fullName>
    </submittedName>
</protein>
<comment type="caution">
    <text evidence="2">The sequence shown here is derived from an EMBL/GenBank/DDBJ whole genome shotgun (WGS) entry which is preliminary data.</text>
</comment>
<evidence type="ECO:0000313" key="3">
    <source>
        <dbReference type="Proteomes" id="UP000266340"/>
    </source>
</evidence>
<name>A0A398CJB8_9BACL</name>
<organism evidence="2 3">
    <name type="scientific">Cohnella faecalis</name>
    <dbReference type="NCBI Taxonomy" id="2315694"/>
    <lineage>
        <taxon>Bacteria</taxon>
        <taxon>Bacillati</taxon>
        <taxon>Bacillota</taxon>
        <taxon>Bacilli</taxon>
        <taxon>Bacillales</taxon>
        <taxon>Paenibacillaceae</taxon>
        <taxon>Cohnella</taxon>
    </lineage>
</organism>
<sequence>MRNNAVAFLWFGSLLILIGAALGAWSAAPALRASHPVAFAGQTYPVKEDGAAISAGTAVKPSDKPLSRVDCPKVYVDKMCVELPRLESTVELWLKKTENSAAEKFRTLAQVPANTRLYAASGVLLFAAGLQLVYEGWRRRSNKSPLSHPSLSRFQLLLWIAAAAAVYAALSVPRLDWRIGVLPQHFWLLASACVTRMLSKLVDWRKLGKLGAPIDRALDELKAYALSHPPKSGEDQLPSEVKAQLDAVKKAAADLPAGTITLVQFQQQLDKAVAALNASMPKPPDGTSAALQETLAPMPVHSLSLSPAQLQNYASTAQTAIDERTNQLLQAIAKEPPGWVKLLNDVEALAQAAKNEKTDPNAFFTALIKALSDFRTQGPGIIKQAESLFSRLAAWWKKGGVIGSLRGQNRKLSLSRIQYALSVCATVVYFVIQTVREGHLPALPLPAITTVSASQLVYLVAKWLGHSASLPQEQQHGKLSI</sequence>
<keyword evidence="3" id="KW-1185">Reference proteome</keyword>